<evidence type="ECO:0000313" key="2">
    <source>
        <dbReference type="EMBL" id="GMA27556.1"/>
    </source>
</evidence>
<dbReference type="EMBL" id="BSUL01000001">
    <property type="protein sequence ID" value="GMA27556.1"/>
    <property type="molecule type" value="Genomic_DNA"/>
</dbReference>
<organism evidence="2 3">
    <name type="scientific">Arenivirga flava</name>
    <dbReference type="NCBI Taxonomy" id="1930060"/>
    <lineage>
        <taxon>Bacteria</taxon>
        <taxon>Bacillati</taxon>
        <taxon>Actinomycetota</taxon>
        <taxon>Actinomycetes</taxon>
        <taxon>Micrococcales</taxon>
        <taxon>Microbacteriaceae</taxon>
        <taxon>Arenivirga</taxon>
    </lineage>
</organism>
<evidence type="ECO:0000256" key="1">
    <source>
        <dbReference type="SAM" id="SignalP"/>
    </source>
</evidence>
<dbReference type="InterPro" id="IPR006311">
    <property type="entry name" value="TAT_signal"/>
</dbReference>
<name>A0AA37XAK6_9MICO</name>
<dbReference type="Proteomes" id="UP001157160">
    <property type="component" value="Unassembled WGS sequence"/>
</dbReference>
<feature type="signal peptide" evidence="1">
    <location>
        <begin position="1"/>
        <end position="24"/>
    </location>
</feature>
<reference evidence="2 3" key="1">
    <citation type="journal article" date="2014" name="Int. J. Syst. Evol. Microbiol.">
        <title>Complete genome sequence of Corynebacterium casei LMG S-19264T (=DSM 44701T), isolated from a smear-ripened cheese.</title>
        <authorList>
            <consortium name="US DOE Joint Genome Institute (JGI-PGF)"/>
            <person name="Walter F."/>
            <person name="Albersmeier A."/>
            <person name="Kalinowski J."/>
            <person name="Ruckert C."/>
        </authorList>
    </citation>
    <scope>NUCLEOTIDE SEQUENCE [LARGE SCALE GENOMIC DNA]</scope>
    <source>
        <strain evidence="2 3">NBRC 112289</strain>
    </source>
</reference>
<dbReference type="PROSITE" id="PS51318">
    <property type="entry name" value="TAT"/>
    <property type="match status" value="1"/>
</dbReference>
<gene>
    <name evidence="2" type="ORF">GCM10025874_08090</name>
</gene>
<dbReference type="AlphaFoldDB" id="A0AA37XAK6"/>
<keyword evidence="1" id="KW-0732">Signal</keyword>
<dbReference type="RefSeq" id="WP_284230250.1">
    <property type="nucleotide sequence ID" value="NZ_BSUL01000001.1"/>
</dbReference>
<evidence type="ECO:0000313" key="3">
    <source>
        <dbReference type="Proteomes" id="UP001157160"/>
    </source>
</evidence>
<dbReference type="PROSITE" id="PS51257">
    <property type="entry name" value="PROKAR_LIPOPROTEIN"/>
    <property type="match status" value="1"/>
</dbReference>
<comment type="caution">
    <text evidence="2">The sequence shown here is derived from an EMBL/GenBank/DDBJ whole genome shotgun (WGS) entry which is preliminary data.</text>
</comment>
<sequence>MPSTTRTRRAVLPALLLAASAAIAGCTAQDAAAPGGDAAQQAQERADALRAELTAFMLPGGEQSLEPSALAGAGDGSGFHAESLFGGRAGEGETIVGEAAAALRDAGLTAVTQLPDGSQVPSAPGALSTGYWTDGDWVVGAQAGIRLDENGAQSGDVLLQYLFLAVAPGAES</sequence>
<accession>A0AA37XAK6</accession>
<feature type="chain" id="PRO_5041367586" evidence="1">
    <location>
        <begin position="25"/>
        <end position="172"/>
    </location>
</feature>
<keyword evidence="3" id="KW-1185">Reference proteome</keyword>
<proteinExistence type="predicted"/>
<protein>
    <submittedName>
        <fullName evidence="2">Uncharacterized protein</fullName>
    </submittedName>
</protein>